<comment type="pathway">
    <text evidence="7">Polyol metabolism; glycerol degradation via glycerol kinase pathway; sn-glycerol 3-phosphate from glycerol: step 1/1.</text>
</comment>
<feature type="binding site" evidence="7">
    <location>
        <position position="84"/>
    </location>
    <ligand>
        <name>sn-glycerol 3-phosphate</name>
        <dbReference type="ChEBI" id="CHEBI:57597"/>
    </ligand>
</feature>
<dbReference type="GO" id="GO:0019563">
    <property type="term" value="P:glycerol catabolic process"/>
    <property type="evidence" value="ECO:0007669"/>
    <property type="project" value="UniProtKB-UniRule"/>
</dbReference>
<comment type="caution">
    <text evidence="7">Lacks conserved residue(s) required for the propagation of feature annotation.</text>
</comment>
<protein>
    <recommendedName>
        <fullName evidence="7">Glycerol kinase</fullName>
        <ecNumber evidence="7">2.7.1.30</ecNumber>
    </recommendedName>
    <alternativeName>
        <fullName evidence="7">ATP:glycerol 3-phosphotransferase</fullName>
    </alternativeName>
    <alternativeName>
        <fullName evidence="7">Glycerokinase</fullName>
        <shortName evidence="7">GK</shortName>
    </alternativeName>
</protein>
<comment type="similarity">
    <text evidence="1 7 8">Belongs to the FGGY kinase family.</text>
</comment>
<feature type="binding site" evidence="7">
    <location>
        <position position="267"/>
    </location>
    <ligand>
        <name>ATP</name>
        <dbReference type="ChEBI" id="CHEBI:30616"/>
    </ligand>
</feature>
<dbReference type="EC" id="2.7.1.30" evidence="7"/>
<feature type="binding site" evidence="7">
    <location>
        <position position="13"/>
    </location>
    <ligand>
        <name>ATP</name>
        <dbReference type="ChEBI" id="CHEBI:30616"/>
    </ligand>
</feature>
<comment type="catalytic activity">
    <reaction evidence="7">
        <text>glycerol + ATP = sn-glycerol 3-phosphate + ADP + H(+)</text>
        <dbReference type="Rhea" id="RHEA:21644"/>
        <dbReference type="ChEBI" id="CHEBI:15378"/>
        <dbReference type="ChEBI" id="CHEBI:17754"/>
        <dbReference type="ChEBI" id="CHEBI:30616"/>
        <dbReference type="ChEBI" id="CHEBI:57597"/>
        <dbReference type="ChEBI" id="CHEBI:456216"/>
        <dbReference type="EC" id="2.7.1.30"/>
    </reaction>
</comment>
<keyword evidence="12" id="KW-1185">Reference proteome</keyword>
<evidence type="ECO:0000313" key="12">
    <source>
        <dbReference type="Proteomes" id="UP000003860"/>
    </source>
</evidence>
<dbReference type="PANTHER" id="PTHR10196">
    <property type="entry name" value="SUGAR KINASE"/>
    <property type="match status" value="1"/>
</dbReference>
<keyword evidence="5 7" id="KW-0319">Glycerol metabolism</keyword>
<evidence type="ECO:0000256" key="7">
    <source>
        <dbReference type="HAMAP-Rule" id="MF_00186"/>
    </source>
</evidence>
<feature type="domain" description="Carbohydrate kinase FGGY N-terminal" evidence="9">
    <location>
        <begin position="5"/>
        <end position="252"/>
    </location>
</feature>
<dbReference type="PROSITE" id="PS00933">
    <property type="entry name" value="FGGY_KINASES_1"/>
    <property type="match status" value="1"/>
</dbReference>
<dbReference type="GO" id="GO:0004370">
    <property type="term" value="F:glycerol kinase activity"/>
    <property type="evidence" value="ECO:0007669"/>
    <property type="project" value="UniProtKB-UniRule"/>
</dbReference>
<dbReference type="AlphaFoldDB" id="F1TA74"/>
<keyword evidence="2 7" id="KW-0808">Transferase</keyword>
<dbReference type="eggNOG" id="COG0554">
    <property type="taxonomic scope" value="Bacteria"/>
</dbReference>
<evidence type="ECO:0000259" key="9">
    <source>
        <dbReference type="Pfam" id="PF00370"/>
    </source>
</evidence>
<dbReference type="RefSeq" id="WP_004618113.1">
    <property type="nucleotide sequence ID" value="NZ_ACXX02000003.1"/>
</dbReference>
<evidence type="ECO:0000256" key="2">
    <source>
        <dbReference type="ARBA" id="ARBA00022679"/>
    </source>
</evidence>
<dbReference type="Gene3D" id="3.30.420.40">
    <property type="match status" value="2"/>
</dbReference>
<dbReference type="InterPro" id="IPR000577">
    <property type="entry name" value="Carb_kinase_FGGY"/>
</dbReference>
<feature type="binding site" evidence="7">
    <location>
        <position position="83"/>
    </location>
    <ligand>
        <name>glycerol</name>
        <dbReference type="ChEBI" id="CHEBI:17754"/>
    </ligand>
</feature>
<evidence type="ECO:0000259" key="10">
    <source>
        <dbReference type="Pfam" id="PF02782"/>
    </source>
</evidence>
<dbReference type="HAMAP" id="MF_00186">
    <property type="entry name" value="Glycerol_kin"/>
    <property type="match status" value="1"/>
</dbReference>
<dbReference type="SUPFAM" id="SSF53067">
    <property type="entry name" value="Actin-like ATPase domain"/>
    <property type="match status" value="2"/>
</dbReference>
<feature type="binding site" evidence="7">
    <location>
        <position position="267"/>
    </location>
    <ligand>
        <name>ADP</name>
        <dbReference type="ChEBI" id="CHEBI:456216"/>
    </ligand>
</feature>
<evidence type="ECO:0000256" key="1">
    <source>
        <dbReference type="ARBA" id="ARBA00009156"/>
    </source>
</evidence>
<dbReference type="PANTHER" id="PTHR10196:SF69">
    <property type="entry name" value="GLYCEROL KINASE"/>
    <property type="match status" value="1"/>
</dbReference>
<dbReference type="InterPro" id="IPR018483">
    <property type="entry name" value="Carb_kinase_FGGY_CS"/>
</dbReference>
<dbReference type="InterPro" id="IPR018485">
    <property type="entry name" value="FGGY_C"/>
</dbReference>
<accession>F1TA74</accession>
<feature type="binding site" evidence="7">
    <location>
        <position position="411"/>
    </location>
    <ligand>
        <name>ADP</name>
        <dbReference type="ChEBI" id="CHEBI:456216"/>
    </ligand>
</feature>
<feature type="binding site" evidence="7">
    <location>
        <position position="245"/>
    </location>
    <ligand>
        <name>sn-glycerol 3-phosphate</name>
        <dbReference type="ChEBI" id="CHEBI:57597"/>
    </ligand>
</feature>
<feature type="binding site" evidence="7">
    <location>
        <position position="135"/>
    </location>
    <ligand>
        <name>glycerol</name>
        <dbReference type="ChEBI" id="CHEBI:17754"/>
    </ligand>
</feature>
<keyword evidence="3 7" id="KW-0547">Nucleotide-binding</keyword>
<comment type="caution">
    <text evidence="11">The sequence shown here is derived from an EMBL/GenBank/DDBJ whole genome shotgun (WGS) entry which is preliminary data.</text>
</comment>
<dbReference type="InterPro" id="IPR005999">
    <property type="entry name" value="Glycerol_kin"/>
</dbReference>
<feature type="binding site" evidence="7">
    <location>
        <position position="310"/>
    </location>
    <ligand>
        <name>ADP</name>
        <dbReference type="ChEBI" id="CHEBI:456216"/>
    </ligand>
</feature>
<name>F1TA74_9FIRM</name>
<reference evidence="11" key="2">
    <citation type="submission" date="2011-01" db="EMBL/GenBank/DDBJ databases">
        <title>The Non-contiguous Finished genome of Clostridium papyrosolvens.</title>
        <authorList>
            <person name="Lucas S."/>
            <person name="Copeland A."/>
            <person name="Lapidus A."/>
            <person name="Cheng J.-F."/>
            <person name="Goodwin L."/>
            <person name="Pitluck S."/>
            <person name="Misra M."/>
            <person name="Chertkov O."/>
            <person name="Detter J.C."/>
            <person name="Han C."/>
            <person name="Tapia R."/>
            <person name="Land M."/>
            <person name="Hauser L."/>
            <person name="Kyrpides N."/>
            <person name="Ivanova N."/>
            <person name="Pagani I."/>
            <person name="Mouttaki H."/>
            <person name="He Z."/>
            <person name="Zhou J."/>
            <person name="Hemme C.L."/>
            <person name="Woyke T."/>
        </authorList>
    </citation>
    <scope>NUCLEOTIDE SEQUENCE [LARGE SCALE GENOMIC DNA]</scope>
    <source>
        <strain evidence="11">DSM 2782</strain>
    </source>
</reference>
<sequence>MEKGYILALDQSTSGSKAMVVDKNGNILSKSSMEHKQYYPNPGWVEHDPMEIYENVKKVLKEAMLISKVKADDMAALAITNQRETILVWDKNTGLPIYNAIVWQCRRTSEMCSQLKKQGVEEKVRQKTGLLLDPYFSATKVKWILDHVEGARAKAEKGQLLLGTIDSWLVWKLTHGKAHVTDYTNASRTLLFNIRTLQWDSELLEIFGIPRCMLPEIKSSNDMVGYTDTEELPDIELPISGIIGDSQGALFGQNCFNPGMVKATYGTGSSIMMHIGEQIKETGSGLVTSVAWGISGRVEYVLEGIVHCTGDALKWVKDNLMLFNSFEEARAMVNSLDSNEGVYMVPAFVGLGIPHWDSDARAAVVGMSRGTRKEHLVRAAIESTAYQIKDAVDKMELESGIKTKELRVDGGPTKDEFLMQFQADMLNHKVVSTEIAELSSMGSVYLAGLAVGLWKSKEEILQLRSEGQSYTPVMDKTTRDRYYEGWKASVSRVLTI</sequence>
<feature type="binding site" evidence="7">
    <location>
        <position position="83"/>
    </location>
    <ligand>
        <name>sn-glycerol 3-phosphate</name>
        <dbReference type="ChEBI" id="CHEBI:57597"/>
    </ligand>
</feature>
<dbReference type="FunFam" id="3.30.420.40:FF:000008">
    <property type="entry name" value="Glycerol kinase"/>
    <property type="match status" value="1"/>
</dbReference>
<feature type="binding site" evidence="7">
    <location>
        <position position="411"/>
    </location>
    <ligand>
        <name>ATP</name>
        <dbReference type="ChEBI" id="CHEBI:30616"/>
    </ligand>
</feature>
<dbReference type="NCBIfam" id="NF000756">
    <property type="entry name" value="PRK00047.1"/>
    <property type="match status" value="1"/>
</dbReference>
<feature type="binding site" evidence="7">
    <location>
        <position position="13"/>
    </location>
    <ligand>
        <name>sn-glycerol 3-phosphate</name>
        <dbReference type="ChEBI" id="CHEBI:57597"/>
    </ligand>
</feature>
<dbReference type="Pfam" id="PF02782">
    <property type="entry name" value="FGGY_C"/>
    <property type="match status" value="1"/>
</dbReference>
<comment type="subunit">
    <text evidence="7">Homotetramer and homodimer (in equilibrium).</text>
</comment>
<dbReference type="EMBL" id="ACXX02000003">
    <property type="protein sequence ID" value="EGD48816.1"/>
    <property type="molecule type" value="Genomic_DNA"/>
</dbReference>
<dbReference type="Pfam" id="PF00370">
    <property type="entry name" value="FGGY_N"/>
    <property type="match status" value="1"/>
</dbReference>
<feature type="binding site" evidence="7">
    <location>
        <position position="245"/>
    </location>
    <ligand>
        <name>glycerol</name>
        <dbReference type="ChEBI" id="CHEBI:17754"/>
    </ligand>
</feature>
<keyword evidence="6 7" id="KW-0067">ATP-binding</keyword>
<dbReference type="OrthoDB" id="9805576at2"/>
<dbReference type="Proteomes" id="UP000003860">
    <property type="component" value="Unassembled WGS sequence"/>
</dbReference>
<dbReference type="PIRSF" id="PIRSF000538">
    <property type="entry name" value="GlpK"/>
    <property type="match status" value="1"/>
</dbReference>
<feature type="binding site" evidence="7">
    <location>
        <position position="135"/>
    </location>
    <ligand>
        <name>sn-glycerol 3-phosphate</name>
        <dbReference type="ChEBI" id="CHEBI:57597"/>
    </ligand>
</feature>
<evidence type="ECO:0000256" key="4">
    <source>
        <dbReference type="ARBA" id="ARBA00022777"/>
    </source>
</evidence>
<dbReference type="UniPathway" id="UPA00618">
    <property type="reaction ID" value="UER00672"/>
</dbReference>
<reference evidence="11" key="1">
    <citation type="submission" date="2009-07" db="EMBL/GenBank/DDBJ databases">
        <authorList>
            <consortium name="US DOE Joint Genome Institute (JGI-PGF)"/>
            <person name="Lucas S."/>
            <person name="Copeland A."/>
            <person name="Lapidus A."/>
            <person name="Glavina del Rio T."/>
            <person name="Tice H."/>
            <person name="Bruce D."/>
            <person name="Goodwin L."/>
            <person name="Pitluck S."/>
            <person name="Larimer F."/>
            <person name="Land M.L."/>
            <person name="Mouttaki H."/>
            <person name="He Z."/>
            <person name="Zhou J."/>
            <person name="Hemme C.L."/>
        </authorList>
    </citation>
    <scope>NUCLEOTIDE SEQUENCE</scope>
    <source>
        <strain evidence="11">DSM 2782</strain>
    </source>
</reference>
<dbReference type="PROSITE" id="PS00445">
    <property type="entry name" value="FGGY_KINASES_2"/>
    <property type="match status" value="1"/>
</dbReference>
<keyword evidence="4 7" id="KW-0418">Kinase</keyword>
<feature type="binding site" evidence="7">
    <location>
        <position position="13"/>
    </location>
    <ligand>
        <name>ADP</name>
        <dbReference type="ChEBI" id="CHEBI:456216"/>
    </ligand>
</feature>
<dbReference type="GO" id="GO:0005524">
    <property type="term" value="F:ATP binding"/>
    <property type="evidence" value="ECO:0007669"/>
    <property type="project" value="UniProtKB-UniRule"/>
</dbReference>
<evidence type="ECO:0000313" key="11">
    <source>
        <dbReference type="EMBL" id="EGD48816.1"/>
    </source>
</evidence>
<evidence type="ECO:0000256" key="8">
    <source>
        <dbReference type="RuleBase" id="RU003733"/>
    </source>
</evidence>
<feature type="binding site" evidence="7">
    <location>
        <position position="17"/>
    </location>
    <ligand>
        <name>ADP</name>
        <dbReference type="ChEBI" id="CHEBI:456216"/>
    </ligand>
</feature>
<dbReference type="InterPro" id="IPR018484">
    <property type="entry name" value="FGGY_N"/>
</dbReference>
<gene>
    <name evidence="7" type="primary">glpK</name>
    <name evidence="11" type="ORF">Cpap_3240</name>
</gene>
<evidence type="ECO:0000256" key="3">
    <source>
        <dbReference type="ARBA" id="ARBA00022741"/>
    </source>
</evidence>
<organism evidence="11 12">
    <name type="scientific">Ruminiclostridium papyrosolvens DSM 2782</name>
    <dbReference type="NCBI Taxonomy" id="588581"/>
    <lineage>
        <taxon>Bacteria</taxon>
        <taxon>Bacillati</taxon>
        <taxon>Bacillota</taxon>
        <taxon>Clostridia</taxon>
        <taxon>Eubacteriales</taxon>
        <taxon>Oscillospiraceae</taxon>
        <taxon>Ruminiclostridium</taxon>
    </lineage>
</organism>
<feature type="binding site" evidence="7">
    <location>
        <position position="14"/>
    </location>
    <ligand>
        <name>ATP</name>
        <dbReference type="ChEBI" id="CHEBI:30616"/>
    </ligand>
</feature>
<dbReference type="InterPro" id="IPR043129">
    <property type="entry name" value="ATPase_NBD"/>
</dbReference>
<evidence type="ECO:0000256" key="6">
    <source>
        <dbReference type="ARBA" id="ARBA00022840"/>
    </source>
</evidence>
<dbReference type="GO" id="GO:0006072">
    <property type="term" value="P:glycerol-3-phosphate metabolic process"/>
    <property type="evidence" value="ECO:0007669"/>
    <property type="project" value="InterPro"/>
</dbReference>
<dbReference type="GO" id="GO:0005829">
    <property type="term" value="C:cytosol"/>
    <property type="evidence" value="ECO:0007669"/>
    <property type="project" value="TreeGrafter"/>
</dbReference>
<comment type="activity regulation">
    <text evidence="7">Activated by phosphorylation and inhibited by fructose 1,6-bisphosphate (FBP).</text>
</comment>
<dbReference type="CDD" id="cd07769">
    <property type="entry name" value="ASKHA_NBD_FGGY_GK"/>
    <property type="match status" value="1"/>
</dbReference>
<dbReference type="NCBIfam" id="TIGR01311">
    <property type="entry name" value="glycerol_kin"/>
    <property type="match status" value="1"/>
</dbReference>
<dbReference type="STRING" id="588581.Cpap_3240"/>
<feature type="binding site" evidence="7">
    <location>
        <position position="84"/>
    </location>
    <ligand>
        <name>glycerol</name>
        <dbReference type="ChEBI" id="CHEBI:17754"/>
    </ligand>
</feature>
<feature type="domain" description="Carbohydrate kinase FGGY C-terminal" evidence="10">
    <location>
        <begin position="262"/>
        <end position="450"/>
    </location>
</feature>
<evidence type="ECO:0000256" key="5">
    <source>
        <dbReference type="ARBA" id="ARBA00022798"/>
    </source>
</evidence>
<feature type="binding site" evidence="7">
    <location>
        <position position="310"/>
    </location>
    <ligand>
        <name>ATP</name>
        <dbReference type="ChEBI" id="CHEBI:30616"/>
    </ligand>
</feature>
<comment type="function">
    <text evidence="7">Key enzyme in the regulation of glycerol uptake and metabolism. Catalyzes the phosphorylation of glycerol to yield sn-glycerol 3-phosphate.</text>
</comment>
<proteinExistence type="inferred from homology"/>